<evidence type="ECO:0000256" key="1">
    <source>
        <dbReference type="ARBA" id="ARBA00005445"/>
    </source>
</evidence>
<comment type="similarity">
    <text evidence="1">Belongs to the ice-binding protein family.</text>
</comment>
<protein>
    <submittedName>
        <fullName evidence="3">Ice-binding family protein</fullName>
    </submittedName>
</protein>
<dbReference type="EMBL" id="JAZGQL010000040">
    <property type="protein sequence ID" value="MEE6311978.1"/>
    <property type="molecule type" value="Genomic_DNA"/>
</dbReference>
<accession>A0ABU7SPT2</accession>
<dbReference type="RefSeq" id="WP_331211860.1">
    <property type="nucleotide sequence ID" value="NZ_JAZGQL010000040.1"/>
</dbReference>
<comment type="caution">
    <text evidence="3">The sequence shown here is derived from an EMBL/GenBank/DDBJ whole genome shotgun (WGS) entry which is preliminary data.</text>
</comment>
<organism evidence="3 4">
    <name type="scientific">Plantactinospora veratri</name>
    <dbReference type="NCBI Taxonomy" id="1436122"/>
    <lineage>
        <taxon>Bacteria</taxon>
        <taxon>Bacillati</taxon>
        <taxon>Actinomycetota</taxon>
        <taxon>Actinomycetes</taxon>
        <taxon>Micromonosporales</taxon>
        <taxon>Micromonosporaceae</taxon>
        <taxon>Plantactinospora</taxon>
    </lineage>
</organism>
<evidence type="ECO:0000256" key="2">
    <source>
        <dbReference type="ARBA" id="ARBA00022729"/>
    </source>
</evidence>
<gene>
    <name evidence="3" type="ORF">V1634_34730</name>
</gene>
<reference evidence="3 4" key="1">
    <citation type="submission" date="2024-01" db="EMBL/GenBank/DDBJ databases">
        <title>Genome insights into Plantactinospora veratri sp. nov.</title>
        <authorList>
            <person name="Wang L."/>
        </authorList>
    </citation>
    <scope>NUCLEOTIDE SEQUENCE [LARGE SCALE GENOMIC DNA]</scope>
    <source>
        <strain evidence="3 4">NEAU-FHS4</strain>
    </source>
</reference>
<sequence>MLSKGTGLLRVKGVLVDPSPTQGLWTVIGSSSIPRHLSPQEGSMTSLGPAVPRRSLTAIGRAAMALTLACATALLVDVIAPSSARAETVPVPLGTAADFAVLAGTTVTNTGLSVVTGDIGVSPGSAVTGFPPGQVNGSIHSNDGPAVQAQADLAIAYNNAVSRTSTDTISGDLGGTTRTTGVYSSVSGTFGIAGTLTLDAEGDPNAVFIFKAVSTLITAADSTVNLINGAQSCNVFWQVGSSATFGANSTLRGNVLAFTSITVGAGLVVDGRTMAINGAVTMDTDTITRSTCAEPGELSISAPTAAELGSAAPGGTVSGNLGPVTVTDERGLADASWTATVVATDFVTTGSPVWTVASVNVSYWSGPATSTTGTGTFTSGQPTPQDAQTLDVERTAYTLTDGSGVTSATWDPVVSVEIPLAAVAGEYTGTVTFSVA</sequence>
<keyword evidence="4" id="KW-1185">Reference proteome</keyword>
<dbReference type="Pfam" id="PF11999">
    <property type="entry name" value="Ice_binding"/>
    <property type="match status" value="1"/>
</dbReference>
<dbReference type="Proteomes" id="UP001339911">
    <property type="component" value="Unassembled WGS sequence"/>
</dbReference>
<dbReference type="InterPro" id="IPR021884">
    <property type="entry name" value="Ice-bd_prot"/>
</dbReference>
<evidence type="ECO:0000313" key="4">
    <source>
        <dbReference type="Proteomes" id="UP001339911"/>
    </source>
</evidence>
<keyword evidence="2" id="KW-0732">Signal</keyword>
<name>A0ABU7SPT2_9ACTN</name>
<proteinExistence type="inferred from homology"/>
<evidence type="ECO:0000313" key="3">
    <source>
        <dbReference type="EMBL" id="MEE6311978.1"/>
    </source>
</evidence>